<dbReference type="Proteomes" id="UP001151752">
    <property type="component" value="Chromosome 4"/>
</dbReference>
<proteinExistence type="predicted"/>
<evidence type="ECO:0000313" key="2">
    <source>
        <dbReference type="Proteomes" id="UP001151752"/>
    </source>
</evidence>
<comment type="caution">
    <text evidence="1">The sequence shown here is derived from an EMBL/GenBank/DDBJ whole genome shotgun (WGS) entry which is preliminary data.</text>
</comment>
<sequence>MIIIRDSQHIIRFSFLKIRTFPNPENRWNSRILPRSKYFYTYFFRLI</sequence>
<reference evidence="1" key="2">
    <citation type="journal article" date="2023" name="Int. J. Mol. Sci.">
        <title>De Novo Assembly and Annotation of 11 Diverse Shrub Willow (Salix) Genomes Reveals Novel Gene Organization in Sex-Linked Regions.</title>
        <authorList>
            <person name="Hyden B."/>
            <person name="Feng K."/>
            <person name="Yates T.B."/>
            <person name="Jawdy S."/>
            <person name="Cereghino C."/>
            <person name="Smart L.B."/>
            <person name="Muchero W."/>
        </authorList>
    </citation>
    <scope>NUCLEOTIDE SEQUENCE</scope>
    <source>
        <tissue evidence="1">Shoot tip</tissue>
    </source>
</reference>
<dbReference type="AlphaFoldDB" id="A0A9Q0UWQ7"/>
<name>A0A9Q0UWQ7_9ROSI</name>
<evidence type="ECO:0000313" key="1">
    <source>
        <dbReference type="EMBL" id="KAJ6737869.1"/>
    </source>
</evidence>
<reference evidence="1" key="1">
    <citation type="submission" date="2022-11" db="EMBL/GenBank/DDBJ databases">
        <authorList>
            <person name="Hyden B.L."/>
            <person name="Feng K."/>
            <person name="Yates T."/>
            <person name="Jawdy S."/>
            <person name="Smart L.B."/>
            <person name="Muchero W."/>
        </authorList>
    </citation>
    <scope>NUCLEOTIDE SEQUENCE</scope>
    <source>
        <tissue evidence="1">Shoot tip</tissue>
    </source>
</reference>
<keyword evidence="2" id="KW-1185">Reference proteome</keyword>
<gene>
    <name evidence="1" type="ORF">OIU74_002928</name>
</gene>
<protein>
    <submittedName>
        <fullName evidence="1">Uncharacterized protein</fullName>
    </submittedName>
</protein>
<dbReference type="EMBL" id="JAPFFM010000010">
    <property type="protein sequence ID" value="KAJ6737869.1"/>
    <property type="molecule type" value="Genomic_DNA"/>
</dbReference>
<organism evidence="1 2">
    <name type="scientific">Salix koriyanagi</name>
    <dbReference type="NCBI Taxonomy" id="2511006"/>
    <lineage>
        <taxon>Eukaryota</taxon>
        <taxon>Viridiplantae</taxon>
        <taxon>Streptophyta</taxon>
        <taxon>Embryophyta</taxon>
        <taxon>Tracheophyta</taxon>
        <taxon>Spermatophyta</taxon>
        <taxon>Magnoliopsida</taxon>
        <taxon>eudicotyledons</taxon>
        <taxon>Gunneridae</taxon>
        <taxon>Pentapetalae</taxon>
        <taxon>rosids</taxon>
        <taxon>fabids</taxon>
        <taxon>Malpighiales</taxon>
        <taxon>Salicaceae</taxon>
        <taxon>Saliceae</taxon>
        <taxon>Salix</taxon>
    </lineage>
</organism>
<accession>A0A9Q0UWQ7</accession>